<keyword evidence="3" id="KW-1185">Reference proteome</keyword>
<feature type="transmembrane region" description="Helical" evidence="1">
    <location>
        <begin position="42"/>
        <end position="63"/>
    </location>
</feature>
<gene>
    <name evidence="2" type="ORF">E3T49_13365</name>
</gene>
<accession>A0A4Y8JY51</accession>
<comment type="caution">
    <text evidence="2">The sequence shown here is derived from an EMBL/GenBank/DDBJ whole genome shotgun (WGS) entry which is preliminary data.</text>
</comment>
<dbReference type="RefSeq" id="WP_134425395.1">
    <property type="nucleotide sequence ID" value="NZ_SOHA01000039.1"/>
</dbReference>
<keyword evidence="1" id="KW-1133">Transmembrane helix</keyword>
<evidence type="ECO:0000256" key="1">
    <source>
        <dbReference type="SAM" id="Phobius"/>
    </source>
</evidence>
<reference evidence="2 3" key="1">
    <citation type="submission" date="2019-03" db="EMBL/GenBank/DDBJ databases">
        <title>Genomics of glacier-inhabiting Cryobacterium strains.</title>
        <authorList>
            <person name="Liu Q."/>
            <person name="Xin Y.-H."/>
        </authorList>
    </citation>
    <scope>NUCLEOTIDE SEQUENCE [LARGE SCALE GENOMIC DNA]</scope>
    <source>
        <strain evidence="2 3">TMT1-51</strain>
    </source>
</reference>
<feature type="transmembrane region" description="Helical" evidence="1">
    <location>
        <begin position="12"/>
        <end position="36"/>
    </location>
</feature>
<dbReference type="AlphaFoldDB" id="A0A4Y8JY51"/>
<dbReference type="EMBL" id="SOHA01000039">
    <property type="protein sequence ID" value="TFD27525.1"/>
    <property type="molecule type" value="Genomic_DNA"/>
</dbReference>
<evidence type="ECO:0000313" key="3">
    <source>
        <dbReference type="Proteomes" id="UP000297472"/>
    </source>
</evidence>
<dbReference type="Proteomes" id="UP000297472">
    <property type="component" value="Unassembled WGS sequence"/>
</dbReference>
<organism evidence="2 3">
    <name type="scientific">Cryobacterium cryoconiti</name>
    <dbReference type="NCBI Taxonomy" id="1259239"/>
    <lineage>
        <taxon>Bacteria</taxon>
        <taxon>Bacillati</taxon>
        <taxon>Actinomycetota</taxon>
        <taxon>Actinomycetes</taxon>
        <taxon>Micrococcales</taxon>
        <taxon>Microbacteriaceae</taxon>
        <taxon>Cryobacterium</taxon>
    </lineage>
</organism>
<keyword evidence="1" id="KW-0812">Transmembrane</keyword>
<protein>
    <submittedName>
        <fullName evidence="2">Uncharacterized protein</fullName>
    </submittedName>
</protein>
<evidence type="ECO:0000313" key="2">
    <source>
        <dbReference type="EMBL" id="TFD27525.1"/>
    </source>
</evidence>
<proteinExistence type="predicted"/>
<name>A0A4Y8JY51_9MICO</name>
<sequence length="67" mass="6649">MTNQGNVAKRTAPVVMLRVAGMLAVLGCLIGLGGMLGQSLGFVTLAGWVLAAAAGTAVAALIVRVAR</sequence>
<keyword evidence="1" id="KW-0472">Membrane</keyword>